<organism evidence="9 10">
    <name type="scientific">Quercus suber</name>
    <name type="common">Cork oak</name>
    <dbReference type="NCBI Taxonomy" id="58331"/>
    <lineage>
        <taxon>Eukaryota</taxon>
        <taxon>Viridiplantae</taxon>
        <taxon>Streptophyta</taxon>
        <taxon>Embryophyta</taxon>
        <taxon>Tracheophyta</taxon>
        <taxon>Spermatophyta</taxon>
        <taxon>Magnoliopsida</taxon>
        <taxon>eudicotyledons</taxon>
        <taxon>Gunneridae</taxon>
        <taxon>Pentapetalae</taxon>
        <taxon>rosids</taxon>
        <taxon>fabids</taxon>
        <taxon>Fagales</taxon>
        <taxon>Fagaceae</taxon>
        <taxon>Quercus</taxon>
    </lineage>
</organism>
<keyword evidence="5" id="KW-0040">ANK repeat</keyword>
<dbReference type="PANTHER" id="PTHR24186">
    <property type="entry name" value="PROTEIN PHOSPHATASE 1 REGULATORY SUBUNIT"/>
    <property type="match status" value="1"/>
</dbReference>
<protein>
    <recommendedName>
        <fullName evidence="8">PGG domain-containing protein</fullName>
    </recommendedName>
</protein>
<keyword evidence="6 7" id="KW-0472">Membrane</keyword>
<evidence type="ECO:0000256" key="5">
    <source>
        <dbReference type="ARBA" id="ARBA00023043"/>
    </source>
</evidence>
<dbReference type="GO" id="GO:0005886">
    <property type="term" value="C:plasma membrane"/>
    <property type="evidence" value="ECO:0007669"/>
    <property type="project" value="TreeGrafter"/>
</dbReference>
<dbReference type="PANTHER" id="PTHR24186:SF37">
    <property type="entry name" value="PGG DOMAIN-CONTAINING PROTEIN"/>
    <property type="match status" value="1"/>
</dbReference>
<feature type="non-terminal residue" evidence="9">
    <location>
        <position position="1"/>
    </location>
</feature>
<feature type="transmembrane region" description="Helical" evidence="7">
    <location>
        <begin position="131"/>
        <end position="154"/>
    </location>
</feature>
<comment type="subcellular location">
    <subcellularLocation>
        <location evidence="1">Membrane</location>
        <topology evidence="1">Multi-pass membrane protein</topology>
    </subcellularLocation>
</comment>
<dbReference type="Proteomes" id="UP000237347">
    <property type="component" value="Unassembled WGS sequence"/>
</dbReference>
<evidence type="ECO:0000259" key="8">
    <source>
        <dbReference type="Pfam" id="PF13962"/>
    </source>
</evidence>
<evidence type="ECO:0000256" key="7">
    <source>
        <dbReference type="SAM" id="Phobius"/>
    </source>
</evidence>
<name>A0AAW0IRZ8_QUESU</name>
<feature type="domain" description="PGG" evidence="8">
    <location>
        <begin position="38"/>
        <end position="83"/>
    </location>
</feature>
<evidence type="ECO:0000256" key="2">
    <source>
        <dbReference type="ARBA" id="ARBA00022692"/>
    </source>
</evidence>
<gene>
    <name evidence="9" type="ORF">CFP56_043256</name>
</gene>
<evidence type="ECO:0000256" key="6">
    <source>
        <dbReference type="ARBA" id="ARBA00023136"/>
    </source>
</evidence>
<keyword evidence="4 7" id="KW-1133">Transmembrane helix</keyword>
<reference evidence="9 10" key="1">
    <citation type="journal article" date="2018" name="Sci. Data">
        <title>The draft genome sequence of cork oak.</title>
        <authorList>
            <person name="Ramos A.M."/>
            <person name="Usie A."/>
            <person name="Barbosa P."/>
            <person name="Barros P.M."/>
            <person name="Capote T."/>
            <person name="Chaves I."/>
            <person name="Simoes F."/>
            <person name="Abreu I."/>
            <person name="Carrasquinho I."/>
            <person name="Faro C."/>
            <person name="Guimaraes J.B."/>
            <person name="Mendonca D."/>
            <person name="Nobrega F."/>
            <person name="Rodrigues L."/>
            <person name="Saibo N.J.M."/>
            <person name="Varela M.C."/>
            <person name="Egas C."/>
            <person name="Matos J."/>
            <person name="Miguel C.M."/>
            <person name="Oliveira M.M."/>
            <person name="Ricardo C.P."/>
            <person name="Goncalves S."/>
        </authorList>
    </citation>
    <scope>NUCLEOTIDE SEQUENCE [LARGE SCALE GENOMIC DNA]</scope>
    <source>
        <strain evidence="10">cv. HL8</strain>
    </source>
</reference>
<dbReference type="EMBL" id="PKMF04000899">
    <property type="protein sequence ID" value="KAK7817125.1"/>
    <property type="molecule type" value="Genomic_DNA"/>
</dbReference>
<keyword evidence="10" id="KW-1185">Reference proteome</keyword>
<accession>A0AAW0IRZ8</accession>
<evidence type="ECO:0000313" key="9">
    <source>
        <dbReference type="EMBL" id="KAK7817125.1"/>
    </source>
</evidence>
<evidence type="ECO:0000313" key="10">
    <source>
        <dbReference type="Proteomes" id="UP000237347"/>
    </source>
</evidence>
<evidence type="ECO:0000256" key="1">
    <source>
        <dbReference type="ARBA" id="ARBA00004141"/>
    </source>
</evidence>
<proteinExistence type="predicted"/>
<feature type="transmembrane region" description="Helical" evidence="7">
    <location>
        <begin position="45"/>
        <end position="62"/>
    </location>
</feature>
<comment type="caution">
    <text evidence="9">The sequence shown here is derived from an EMBL/GenBank/DDBJ whole genome shotgun (WGS) entry which is preliminary data.</text>
</comment>
<evidence type="ECO:0000256" key="3">
    <source>
        <dbReference type="ARBA" id="ARBA00022737"/>
    </source>
</evidence>
<evidence type="ECO:0000256" key="4">
    <source>
        <dbReference type="ARBA" id="ARBA00022989"/>
    </source>
</evidence>
<dbReference type="InterPro" id="IPR026961">
    <property type="entry name" value="PGG_dom"/>
</dbReference>
<dbReference type="Pfam" id="PF13962">
    <property type="entry name" value="PGG"/>
    <property type="match status" value="1"/>
</dbReference>
<sequence>KPGSSLSTFNRYPNPKYQRLPSPVVSWPEDIRREIRKVTEERRSMFLVVAVLLATLTYQAILTPPGGVWQDNGVCITTEAGSSYHQILPFNKTVGSSNYPKIIYLSKSNTTLACEHKAGTAIALEDRLFPLFLMCNTLLFSFSNSLIFLLILNFHIKTLFLRTQSLPLGLLLLVSGGHNNLLFPSLNWTFMWFKNIFKPYV</sequence>
<dbReference type="AlphaFoldDB" id="A0AAW0IRZ8"/>
<keyword evidence="2 7" id="KW-0812">Transmembrane</keyword>
<keyword evidence="3" id="KW-0677">Repeat</keyword>